<dbReference type="GO" id="GO:0030288">
    <property type="term" value="C:outer membrane-bounded periplasmic space"/>
    <property type="evidence" value="ECO:0007669"/>
    <property type="project" value="TreeGrafter"/>
</dbReference>
<name>A0A1H0VZ15_9BACI</name>
<dbReference type="AlphaFoldDB" id="A0A1H0VZ15"/>
<dbReference type="CDD" id="cd02696">
    <property type="entry name" value="MurNAc-LAA"/>
    <property type="match status" value="1"/>
</dbReference>
<evidence type="ECO:0000313" key="6">
    <source>
        <dbReference type="Proteomes" id="UP000199159"/>
    </source>
</evidence>
<dbReference type="PANTHER" id="PTHR30404:SF0">
    <property type="entry name" value="N-ACETYLMURAMOYL-L-ALANINE AMIDASE AMIC"/>
    <property type="match status" value="1"/>
</dbReference>
<dbReference type="InterPro" id="IPR002508">
    <property type="entry name" value="MurNAc-LAA_cat"/>
</dbReference>
<feature type="signal peptide" evidence="3">
    <location>
        <begin position="1"/>
        <end position="25"/>
    </location>
</feature>
<feature type="chain" id="PRO_5011713427" evidence="3">
    <location>
        <begin position="26"/>
        <end position="728"/>
    </location>
</feature>
<dbReference type="OrthoDB" id="9763643at2"/>
<dbReference type="GO" id="GO:0009253">
    <property type="term" value="P:peptidoglycan catabolic process"/>
    <property type="evidence" value="ECO:0007669"/>
    <property type="project" value="InterPro"/>
</dbReference>
<evidence type="ECO:0000313" key="5">
    <source>
        <dbReference type="EMBL" id="SDP83747.1"/>
    </source>
</evidence>
<keyword evidence="6" id="KW-1185">Reference proteome</keyword>
<keyword evidence="1" id="KW-0378">Hydrolase</keyword>
<accession>A0A1H0VZ15</accession>
<sequence>MKKIRFLVIGLLLLSFALPLKVSFANEVETTATINTESTEDTTTTEHSESTPEAATSENPIDQSIDQEVQVNEVNSLSLTTPSIKYSVYSNGIGLQDSVSNGATAGIIGQQKPLEAIQISLENAPHTGGISYKSLVQNNWLPFVSDGEPSGKIGEGFIEAIQINLYGEMLNHYDVYYRVHSQQYGWLSWAKNGQSAGTEGLSEPLEAVEMVLVQKNGQPPGATDKPLLKKPSVAYSTHVQSYGWMGLVTDGAVSGTHGQSKRLEAITINLPNSTFSGGITYTTHVQSYGWLNNVSNGAQSGTSGQSKRLEAIKIALSGEIANYFDVYYRVHSETFGWLGWAKNGESAGTEGLSKRLEAIEIVLVKKGGQAPNSEKSAFLTKPSVTYSTHVETYGWLGFVKDGVQSGTQGEAKRLEAIKIQLPNVGYSGGITYSTHVQSYGWLSNASDGALSGTYGQSKRLEAIKISLTGEIALYYDVYYRVHTQSFGWLGWAKNGMRAGSEGLSKRLEAIEIKLVPKGLGEAVNEKAAYKEPLVVFLDPGHGGYDPGATFGGHKESNLNLTIANKVKTLLLKQGYKVHMSRQGDSYISLLDRSKMANQLNPDIFISIHHNSSGTNMSSVHGIESYYYKYNPNHPSKINSEMHNNPDRILKSVKLTNLIHKNMVTYTGAKDRGTAGQSFSVIREVKMPATLLELGYMNNSSELKKVTTDSYQNRLAKAIADGITSYYTK</sequence>
<evidence type="ECO:0000256" key="3">
    <source>
        <dbReference type="SAM" id="SignalP"/>
    </source>
</evidence>
<dbReference type="Pfam" id="PF07538">
    <property type="entry name" value="ChW"/>
    <property type="match status" value="8"/>
</dbReference>
<dbReference type="Proteomes" id="UP000199159">
    <property type="component" value="Unassembled WGS sequence"/>
</dbReference>
<reference evidence="6" key="1">
    <citation type="submission" date="2016-10" db="EMBL/GenBank/DDBJ databases">
        <authorList>
            <person name="Varghese N."/>
            <person name="Submissions S."/>
        </authorList>
    </citation>
    <scope>NUCLEOTIDE SEQUENCE [LARGE SCALE GENOMIC DNA]</scope>
    <source>
        <strain evidence="6">IBRC-M10078</strain>
    </source>
</reference>
<dbReference type="PANTHER" id="PTHR30404">
    <property type="entry name" value="N-ACETYLMURAMOYL-L-ALANINE AMIDASE"/>
    <property type="match status" value="1"/>
</dbReference>
<dbReference type="Pfam" id="PF01520">
    <property type="entry name" value="Amidase_3"/>
    <property type="match status" value="1"/>
</dbReference>
<dbReference type="Gene3D" id="3.40.630.40">
    <property type="entry name" value="Zn-dependent exopeptidases"/>
    <property type="match status" value="1"/>
</dbReference>
<evidence type="ECO:0000256" key="2">
    <source>
        <dbReference type="SAM" id="MobiDB-lite"/>
    </source>
</evidence>
<gene>
    <name evidence="5" type="ORF">SAMN05216565_108108</name>
</gene>
<dbReference type="STRING" id="930152.SAMN05216565_108108"/>
<organism evidence="5 6">
    <name type="scientific">Litchfieldia salsa</name>
    <dbReference type="NCBI Taxonomy" id="930152"/>
    <lineage>
        <taxon>Bacteria</taxon>
        <taxon>Bacillati</taxon>
        <taxon>Bacillota</taxon>
        <taxon>Bacilli</taxon>
        <taxon>Bacillales</taxon>
        <taxon>Bacillaceae</taxon>
        <taxon>Litchfieldia</taxon>
    </lineage>
</organism>
<proteinExistence type="predicted"/>
<dbReference type="SMART" id="SM00728">
    <property type="entry name" value="ChW"/>
    <property type="match status" value="9"/>
</dbReference>
<evidence type="ECO:0000256" key="1">
    <source>
        <dbReference type="ARBA" id="ARBA00022801"/>
    </source>
</evidence>
<feature type="region of interest" description="Disordered" evidence="2">
    <location>
        <begin position="33"/>
        <end position="62"/>
    </location>
</feature>
<keyword evidence="3" id="KW-0732">Signal</keyword>
<dbReference type="EMBL" id="FNJU01000008">
    <property type="protein sequence ID" value="SDP83747.1"/>
    <property type="molecule type" value="Genomic_DNA"/>
</dbReference>
<dbReference type="SUPFAM" id="SSF53187">
    <property type="entry name" value="Zn-dependent exopeptidases"/>
    <property type="match status" value="1"/>
</dbReference>
<dbReference type="RefSeq" id="WP_090856306.1">
    <property type="nucleotide sequence ID" value="NZ_FNJU01000008.1"/>
</dbReference>
<dbReference type="GO" id="GO:0008745">
    <property type="term" value="F:N-acetylmuramoyl-L-alanine amidase activity"/>
    <property type="evidence" value="ECO:0007669"/>
    <property type="project" value="InterPro"/>
</dbReference>
<dbReference type="InterPro" id="IPR006637">
    <property type="entry name" value="ChW"/>
</dbReference>
<protein>
    <submittedName>
        <fullName evidence="5">N-acetylmuramoyl-L-alanine amidase</fullName>
    </submittedName>
</protein>
<feature type="domain" description="MurNAc-LAA" evidence="4">
    <location>
        <begin position="593"/>
        <end position="723"/>
    </location>
</feature>
<dbReference type="SMART" id="SM00646">
    <property type="entry name" value="Ami_3"/>
    <property type="match status" value="1"/>
</dbReference>
<dbReference type="InterPro" id="IPR050695">
    <property type="entry name" value="N-acetylmuramoyl_amidase_3"/>
</dbReference>
<evidence type="ECO:0000259" key="4">
    <source>
        <dbReference type="SMART" id="SM00646"/>
    </source>
</evidence>